<name>A0A7W7TYH6_9ACTN</name>
<evidence type="ECO:0000313" key="6">
    <source>
        <dbReference type="Proteomes" id="UP000582643"/>
    </source>
</evidence>
<dbReference type="Proteomes" id="UP000582643">
    <property type="component" value="Unassembled WGS sequence"/>
</dbReference>
<keyword evidence="6" id="KW-1185">Reference proteome</keyword>
<feature type="region of interest" description="Disordered" evidence="4">
    <location>
        <begin position="213"/>
        <end position="232"/>
    </location>
</feature>
<evidence type="ECO:0000256" key="1">
    <source>
        <dbReference type="ARBA" id="ARBA00022603"/>
    </source>
</evidence>
<protein>
    <submittedName>
        <fullName evidence="5">Putative O-methyltransferase YrrM</fullName>
    </submittedName>
</protein>
<dbReference type="InterPro" id="IPR002935">
    <property type="entry name" value="SAM_O-MeTrfase"/>
</dbReference>
<dbReference type="RefSeq" id="WP_184930884.1">
    <property type="nucleotide sequence ID" value="NZ_JACHJY010000003.1"/>
</dbReference>
<feature type="compositionally biased region" description="Basic and acidic residues" evidence="4">
    <location>
        <begin position="213"/>
        <end position="225"/>
    </location>
</feature>
<dbReference type="PANTHER" id="PTHR43836:SF2">
    <property type="entry name" value="CATECHOL O-METHYLTRANSFERASE 1-RELATED"/>
    <property type="match status" value="1"/>
</dbReference>
<evidence type="ECO:0000256" key="2">
    <source>
        <dbReference type="ARBA" id="ARBA00022679"/>
    </source>
</evidence>
<dbReference type="EMBL" id="JACHJY010000003">
    <property type="protein sequence ID" value="MBB4981698.1"/>
    <property type="molecule type" value="Genomic_DNA"/>
</dbReference>
<dbReference type="Pfam" id="PF01596">
    <property type="entry name" value="Methyltransf_3"/>
    <property type="match status" value="1"/>
</dbReference>
<dbReference type="InterPro" id="IPR029063">
    <property type="entry name" value="SAM-dependent_MTases_sf"/>
</dbReference>
<dbReference type="SUPFAM" id="SSF53335">
    <property type="entry name" value="S-adenosyl-L-methionine-dependent methyltransferases"/>
    <property type="match status" value="1"/>
</dbReference>
<accession>A0A7W7TYH6</accession>
<sequence length="232" mass="24602">MSIAPPTGYVRAVLGPRDEVLDRVLRRSLDGDRMPTIMVDDAAGRLLQLLTLIQRPRRVVEVGTLFGYSAIHIARGLPPGGRLTTLENDPAAAALARENFEIAGVADRVDLVVGNAADHLAAVEPGSVGMLFIDADKKSYPTYLKLGFPLLEPGGLLVADDAFAQGDFGHESGGDGEAESAAIHTYCRAVGRSPLLFSAFAGSGTGLLISRRLDDPAEEPTRDTIEEATCVH</sequence>
<evidence type="ECO:0000313" key="5">
    <source>
        <dbReference type="EMBL" id="MBB4981698.1"/>
    </source>
</evidence>
<organism evidence="5 6">
    <name type="scientific">Streptomyces nymphaeiformis</name>
    <dbReference type="NCBI Taxonomy" id="2663842"/>
    <lineage>
        <taxon>Bacteria</taxon>
        <taxon>Bacillati</taxon>
        <taxon>Actinomycetota</taxon>
        <taxon>Actinomycetes</taxon>
        <taxon>Kitasatosporales</taxon>
        <taxon>Streptomycetaceae</taxon>
        <taxon>Streptomyces</taxon>
    </lineage>
</organism>
<reference evidence="5 6" key="1">
    <citation type="submission" date="2020-08" db="EMBL/GenBank/DDBJ databases">
        <title>Genomic Encyclopedia of Type Strains, Phase III (KMG-III): the genomes of soil and plant-associated and newly described type strains.</title>
        <authorList>
            <person name="Whitman W."/>
        </authorList>
    </citation>
    <scope>NUCLEOTIDE SEQUENCE [LARGE SCALE GENOMIC DNA]</scope>
    <source>
        <strain evidence="5 6">SFB5A</strain>
    </source>
</reference>
<evidence type="ECO:0000256" key="3">
    <source>
        <dbReference type="ARBA" id="ARBA00022691"/>
    </source>
</evidence>
<dbReference type="AlphaFoldDB" id="A0A7W7TYH6"/>
<gene>
    <name evidence="5" type="ORF">GGE06_002608</name>
</gene>
<dbReference type="Gene3D" id="3.40.50.150">
    <property type="entry name" value="Vaccinia Virus protein VP39"/>
    <property type="match status" value="1"/>
</dbReference>
<proteinExistence type="predicted"/>
<evidence type="ECO:0000256" key="4">
    <source>
        <dbReference type="SAM" id="MobiDB-lite"/>
    </source>
</evidence>
<keyword evidence="2 5" id="KW-0808">Transferase</keyword>
<dbReference type="CDD" id="cd02440">
    <property type="entry name" value="AdoMet_MTases"/>
    <property type="match status" value="1"/>
</dbReference>
<comment type="caution">
    <text evidence="5">The sequence shown here is derived from an EMBL/GenBank/DDBJ whole genome shotgun (WGS) entry which is preliminary data.</text>
</comment>
<dbReference type="PANTHER" id="PTHR43836">
    <property type="entry name" value="CATECHOL O-METHYLTRANSFERASE 1-RELATED"/>
    <property type="match status" value="1"/>
</dbReference>
<keyword evidence="3" id="KW-0949">S-adenosyl-L-methionine</keyword>
<keyword evidence="1 5" id="KW-0489">Methyltransferase</keyword>
<dbReference type="GO" id="GO:0008171">
    <property type="term" value="F:O-methyltransferase activity"/>
    <property type="evidence" value="ECO:0007669"/>
    <property type="project" value="InterPro"/>
</dbReference>
<dbReference type="GO" id="GO:0032259">
    <property type="term" value="P:methylation"/>
    <property type="evidence" value="ECO:0007669"/>
    <property type="project" value="UniProtKB-KW"/>
</dbReference>
<dbReference type="PROSITE" id="PS51682">
    <property type="entry name" value="SAM_OMT_I"/>
    <property type="match status" value="1"/>
</dbReference>